<dbReference type="Proteomes" id="UP000471298">
    <property type="component" value="Unassembled WGS sequence"/>
</dbReference>
<comment type="function">
    <text evidence="2">Catalyzes the sequential condensation of isopentenyl diphosphate (IPP) with (2E,6E)-farnesyl diphosphate (E,E-FPP) to yield (2Z,6Z,10Z,14Z,18Z,22Z,26Z,30Z,34E,38E)-undecaprenyl diphosphate (di-trans,octa-cis-UPP). UPP is the precursor of glycosyl carrier lipid in the biosynthesis of bacterial cell wall polysaccharide components such as peptidoglycan and lipopolysaccharide.</text>
</comment>
<dbReference type="NCBIfam" id="TIGR00055">
    <property type="entry name" value="uppS"/>
    <property type="match status" value="1"/>
</dbReference>
<accession>A0A6N7EWQ6</accession>
<comment type="caution">
    <text evidence="3">The sequence shown here is derived from an EMBL/GenBank/DDBJ whole genome shotgun (WGS) entry which is preliminary data.</text>
</comment>
<evidence type="ECO:0000313" key="3">
    <source>
        <dbReference type="EMBL" id="MPV85557.1"/>
    </source>
</evidence>
<proteinExistence type="inferred from homology"/>
<keyword evidence="2" id="KW-0133">Cell shape</keyword>
<dbReference type="InterPro" id="IPR001441">
    <property type="entry name" value="UPP_synth-like"/>
</dbReference>
<dbReference type="PROSITE" id="PS01066">
    <property type="entry name" value="UPP_SYNTHASE"/>
    <property type="match status" value="1"/>
</dbReference>
<dbReference type="InParanoid" id="A0A6N7EWQ6"/>
<dbReference type="GO" id="GO:0016094">
    <property type="term" value="P:polyprenol biosynthetic process"/>
    <property type="evidence" value="ECO:0007669"/>
    <property type="project" value="TreeGrafter"/>
</dbReference>
<dbReference type="CDD" id="cd00475">
    <property type="entry name" value="Cis_IPPS"/>
    <property type="match status" value="1"/>
</dbReference>
<name>A0A6N7EWQ6_9GAMM</name>
<dbReference type="Pfam" id="PF01255">
    <property type="entry name" value="Prenyltransf"/>
    <property type="match status" value="1"/>
</dbReference>
<feature type="binding site" evidence="2">
    <location>
        <begin position="176"/>
        <end position="178"/>
    </location>
    <ligand>
        <name>substrate</name>
    </ligand>
</feature>
<dbReference type="EMBL" id="WHNW01000002">
    <property type="protein sequence ID" value="MPV85557.1"/>
    <property type="molecule type" value="Genomic_DNA"/>
</dbReference>
<dbReference type="InterPro" id="IPR018520">
    <property type="entry name" value="UPP_synth-like_CS"/>
</dbReference>
<feature type="binding site" evidence="2">
    <location>
        <position position="19"/>
    </location>
    <ligand>
        <name>substrate</name>
    </ligand>
</feature>
<evidence type="ECO:0000256" key="1">
    <source>
        <dbReference type="ARBA" id="ARBA00022679"/>
    </source>
</evidence>
<feature type="binding site" evidence="2">
    <location>
        <position position="170"/>
    </location>
    <ligand>
        <name>substrate</name>
    </ligand>
</feature>
<protein>
    <recommendedName>
        <fullName evidence="2">Ditrans,polycis-undecaprenyl-diphosphate synthase ((2E,6E)-farnesyl-diphosphate specific)</fullName>
        <ecNumber evidence="2">2.5.1.31</ecNumber>
    </recommendedName>
    <alternativeName>
        <fullName evidence="2">Ditrans,polycis-undecaprenylcistransferase</fullName>
    </alternativeName>
    <alternativeName>
        <fullName evidence="2">Undecaprenyl diphosphate synthase</fullName>
        <shortName evidence="2">UDS</shortName>
    </alternativeName>
    <alternativeName>
        <fullName evidence="2">Undecaprenyl pyrophosphate synthase</fullName>
        <shortName evidence="2">UPP synthase</shortName>
    </alternativeName>
</protein>
<gene>
    <name evidence="2 3" type="primary">uppS</name>
    <name evidence="3" type="ORF">GCU85_02255</name>
</gene>
<dbReference type="FunCoup" id="A0A6N7EWQ6">
    <property type="interactions" value="455"/>
</dbReference>
<sequence>MDGNGRFAESIGRSRLYGHRAGHTAVLRTVRHCAKMGLRSLTLYAFSSENWQRPESEIQALMQLFLRAIKRNRRLFNRHGIRFRVIGDTSAFPRPLHDAIDELTQETQTNQGLQLNIAANYGGKWDITQAVKQLATQVENQTLSPQTITEKDIATHLELADQAPVDLLIRTGGEQRISNFLLWQCAYAELYFTPIYWPVFDDAALDDAIADFTHRTRRFGGL</sequence>
<feature type="active site" description="Proton acceptor" evidence="2">
    <location>
        <position position="50"/>
    </location>
</feature>
<comment type="similarity">
    <text evidence="2">Belongs to the UPP synthase family.</text>
</comment>
<keyword evidence="2" id="KW-0479">Metal-binding</keyword>
<dbReference type="PANTHER" id="PTHR10291">
    <property type="entry name" value="DEHYDRODOLICHYL DIPHOSPHATE SYNTHASE FAMILY MEMBER"/>
    <property type="match status" value="1"/>
</dbReference>
<dbReference type="GO" id="GO:0009252">
    <property type="term" value="P:peptidoglycan biosynthetic process"/>
    <property type="evidence" value="ECO:0007669"/>
    <property type="project" value="UniProtKB-UniRule"/>
</dbReference>
<dbReference type="GO" id="GO:0008360">
    <property type="term" value="P:regulation of cell shape"/>
    <property type="evidence" value="ECO:0007669"/>
    <property type="project" value="UniProtKB-KW"/>
</dbReference>
<keyword evidence="2" id="KW-0460">Magnesium</keyword>
<feature type="binding site" evidence="2">
    <location>
        <position position="53"/>
    </location>
    <ligand>
        <name>substrate</name>
    </ligand>
</feature>
<keyword evidence="2" id="KW-0961">Cell wall biogenesis/degradation</keyword>
<feature type="active site" evidence="2">
    <location>
        <position position="2"/>
    </location>
</feature>
<evidence type="ECO:0000256" key="2">
    <source>
        <dbReference type="HAMAP-Rule" id="MF_01139"/>
    </source>
</evidence>
<feature type="binding site" evidence="2">
    <location>
        <position position="15"/>
    </location>
    <ligand>
        <name>substrate</name>
    </ligand>
</feature>
<keyword evidence="4" id="KW-1185">Reference proteome</keyword>
<keyword evidence="1 2" id="KW-0808">Transferase</keyword>
<dbReference type="EC" id="2.5.1.31" evidence="2"/>
<feature type="binding site" evidence="2">
    <location>
        <position position="51"/>
    </location>
    <ligand>
        <name>substrate</name>
    </ligand>
</feature>
<dbReference type="Gene3D" id="3.40.1180.10">
    <property type="entry name" value="Decaprenyl diphosphate synthase-like"/>
    <property type="match status" value="1"/>
</dbReference>
<feature type="binding site" evidence="2">
    <location>
        <begin position="47"/>
        <end position="49"/>
    </location>
    <ligand>
        <name>substrate</name>
    </ligand>
</feature>
<dbReference type="SUPFAM" id="SSF64005">
    <property type="entry name" value="Undecaprenyl diphosphate synthase"/>
    <property type="match status" value="1"/>
</dbReference>
<comment type="catalytic activity">
    <reaction evidence="2">
        <text>8 isopentenyl diphosphate + (2E,6E)-farnesyl diphosphate = di-trans,octa-cis-undecaprenyl diphosphate + 8 diphosphate</text>
        <dbReference type="Rhea" id="RHEA:27551"/>
        <dbReference type="ChEBI" id="CHEBI:33019"/>
        <dbReference type="ChEBI" id="CHEBI:58405"/>
        <dbReference type="ChEBI" id="CHEBI:128769"/>
        <dbReference type="ChEBI" id="CHEBI:175763"/>
        <dbReference type="EC" id="2.5.1.31"/>
    </reaction>
</comment>
<keyword evidence="2" id="KW-0573">Peptidoglycan synthesis</keyword>
<feature type="binding site" evidence="2">
    <location>
        <position position="7"/>
    </location>
    <ligand>
        <name>substrate</name>
    </ligand>
</feature>
<feature type="binding site" evidence="2">
    <location>
        <position position="189"/>
    </location>
    <ligand>
        <name>Mg(2+)</name>
        <dbReference type="ChEBI" id="CHEBI:18420"/>
    </ligand>
</feature>
<comment type="cofactor">
    <cofactor evidence="2">
        <name>Mg(2+)</name>
        <dbReference type="ChEBI" id="CHEBI:18420"/>
    </cofactor>
    <text evidence="2">Binds 2 magnesium ions per subunit.</text>
</comment>
<evidence type="ECO:0000313" key="4">
    <source>
        <dbReference type="Proteomes" id="UP000471298"/>
    </source>
</evidence>
<feature type="binding site" evidence="2">
    <location>
        <position position="2"/>
    </location>
    <ligand>
        <name>Mg(2+)</name>
        <dbReference type="ChEBI" id="CHEBI:18420"/>
    </ligand>
</feature>
<dbReference type="GO" id="GO:0005829">
    <property type="term" value="C:cytosol"/>
    <property type="evidence" value="ECO:0007669"/>
    <property type="project" value="TreeGrafter"/>
</dbReference>
<dbReference type="FunFam" id="3.40.1180.10:FF:000001">
    <property type="entry name" value="(2E,6E)-farnesyl-diphosphate-specific ditrans,polycis-undecaprenyl-diphosphate synthase"/>
    <property type="match status" value="1"/>
</dbReference>
<dbReference type="HAMAP" id="MF_01139">
    <property type="entry name" value="ISPT"/>
    <property type="match status" value="1"/>
</dbReference>
<organism evidence="3 4">
    <name type="scientific">Ostreibacterium oceani</name>
    <dbReference type="NCBI Taxonomy" id="2654998"/>
    <lineage>
        <taxon>Bacteria</taxon>
        <taxon>Pseudomonadati</taxon>
        <taxon>Pseudomonadota</taxon>
        <taxon>Gammaproteobacteria</taxon>
        <taxon>Cardiobacteriales</taxon>
        <taxon>Ostreibacteriaceae</taxon>
        <taxon>Ostreibacterium</taxon>
    </lineage>
</organism>
<dbReference type="PANTHER" id="PTHR10291:SF0">
    <property type="entry name" value="DEHYDRODOLICHYL DIPHOSPHATE SYNTHASE 2"/>
    <property type="match status" value="1"/>
</dbReference>
<dbReference type="AlphaFoldDB" id="A0A6N7EWQ6"/>
<feature type="binding site" evidence="2">
    <location>
        <begin position="3"/>
        <end position="6"/>
    </location>
    <ligand>
        <name>substrate</name>
    </ligand>
</feature>
<dbReference type="GO" id="GO:0071555">
    <property type="term" value="P:cell wall organization"/>
    <property type="evidence" value="ECO:0007669"/>
    <property type="project" value="UniProtKB-KW"/>
</dbReference>
<reference evidence="3 4" key="1">
    <citation type="submission" date="2019-10" db="EMBL/GenBank/DDBJ databases">
        <title>Cardiobacteriales fam. a chemoheterotrophic member of the order Cardiobacteriales, and proposal of Cardiobacteriales fam. nov.</title>
        <authorList>
            <person name="Wang C."/>
        </authorList>
    </citation>
    <scope>NUCLEOTIDE SEQUENCE [LARGE SCALE GENOMIC DNA]</scope>
    <source>
        <strain evidence="3 4">ML27</strain>
    </source>
</reference>
<comment type="subunit">
    <text evidence="2">Homodimer.</text>
</comment>
<dbReference type="InterPro" id="IPR036424">
    <property type="entry name" value="UPP_synth-like_sf"/>
</dbReference>
<dbReference type="GO" id="GO:0000287">
    <property type="term" value="F:magnesium ion binding"/>
    <property type="evidence" value="ECO:0007669"/>
    <property type="project" value="UniProtKB-UniRule"/>
</dbReference>
<dbReference type="GO" id="GO:0008834">
    <property type="term" value="F:ditrans,polycis-undecaprenyl-diphosphate synthase [(2E,6E)-farnesyl-diphosphate specific] activity"/>
    <property type="evidence" value="ECO:0007669"/>
    <property type="project" value="UniProtKB-UniRule"/>
</dbReference>